<name>A0ACC1QFC0_9HYPO</name>
<gene>
    <name evidence="1" type="ORF">NLG97_g10729</name>
</gene>
<evidence type="ECO:0000313" key="1">
    <source>
        <dbReference type="EMBL" id="KAJ3472768.1"/>
    </source>
</evidence>
<keyword evidence="2" id="KW-1185">Reference proteome</keyword>
<reference evidence="1" key="1">
    <citation type="submission" date="2022-07" db="EMBL/GenBank/DDBJ databases">
        <title>Genome Sequence of Lecanicillium saksenae.</title>
        <authorList>
            <person name="Buettner E."/>
        </authorList>
    </citation>
    <scope>NUCLEOTIDE SEQUENCE</scope>
    <source>
        <strain evidence="1">VT-O1</strain>
    </source>
</reference>
<dbReference type="EMBL" id="JANAKD010002868">
    <property type="protein sequence ID" value="KAJ3472768.1"/>
    <property type="molecule type" value="Genomic_DNA"/>
</dbReference>
<dbReference type="Proteomes" id="UP001148737">
    <property type="component" value="Unassembled WGS sequence"/>
</dbReference>
<comment type="caution">
    <text evidence="1">The sequence shown here is derived from an EMBL/GenBank/DDBJ whole genome shotgun (WGS) entry which is preliminary data.</text>
</comment>
<evidence type="ECO:0000313" key="2">
    <source>
        <dbReference type="Proteomes" id="UP001148737"/>
    </source>
</evidence>
<protein>
    <submittedName>
        <fullName evidence="1">Uncharacterized protein</fullName>
    </submittedName>
</protein>
<proteinExistence type="predicted"/>
<organism evidence="1 2">
    <name type="scientific">Lecanicillium saksenae</name>
    <dbReference type="NCBI Taxonomy" id="468837"/>
    <lineage>
        <taxon>Eukaryota</taxon>
        <taxon>Fungi</taxon>
        <taxon>Dikarya</taxon>
        <taxon>Ascomycota</taxon>
        <taxon>Pezizomycotina</taxon>
        <taxon>Sordariomycetes</taxon>
        <taxon>Hypocreomycetidae</taxon>
        <taxon>Hypocreales</taxon>
        <taxon>Cordycipitaceae</taxon>
        <taxon>Lecanicillium</taxon>
    </lineage>
</organism>
<accession>A0ACC1QFC0</accession>
<sequence>MIKGSRVPTVEDLAVYSTRLIHHWKYWRHVNVGPAAGYASYVILQNIKVEPIFREVRDTQTKSLKQPVTNWVGALMDVQRRPCLSLTDAYMELEMMWATLRGIVTRLPLWPTNDELRNAEFNRDRINFCLEKWDKRYAALQADDPASQLHTLHPSIQRALAVRRTMVRVLLKINIGSPEGCWDDTCWDACEAGFRRAVALADEAPSCHYPPTGDEQVQQEQQQLAAGPSAKPRPYSALLWKCLHTIACVCRNPTTRRAAATILQRQLYNKTPQDHQRHSLMGEIMAFEEGAWKTCRTCVRDEFVCKEHRVVRIVARQLTADFTEKRLLTMGDLLHGRPGYAFPISMTAWD</sequence>